<evidence type="ECO:0000259" key="4">
    <source>
        <dbReference type="Pfam" id="PF09375"/>
    </source>
</evidence>
<feature type="chain" id="PRO_5046483693" description="Imelysin-like domain-containing protein" evidence="3">
    <location>
        <begin position="26"/>
        <end position="372"/>
    </location>
</feature>
<dbReference type="InterPro" id="IPR018976">
    <property type="entry name" value="Imelysin-like"/>
</dbReference>
<evidence type="ECO:0000256" key="3">
    <source>
        <dbReference type="SAM" id="SignalP"/>
    </source>
</evidence>
<dbReference type="Pfam" id="PF09375">
    <property type="entry name" value="Peptidase_M75"/>
    <property type="match status" value="1"/>
</dbReference>
<evidence type="ECO:0000313" key="6">
    <source>
        <dbReference type="Proteomes" id="UP000247536"/>
    </source>
</evidence>
<protein>
    <recommendedName>
        <fullName evidence="4">Imelysin-like domain-containing protein</fullName>
    </recommendedName>
</protein>
<sequence length="372" mass="39738">MRTPFTRIAFATLLALPLGFGPALAQESPIPPGVLDTAKVPGVMAKAVDGFIRPGYHRFHDSATAMASAMGALCAAPSQLSLDGARTAFGSVVDAWSRIEIVRVGPVLEGNRFERILFFPDRKGTGLKQVQAALAKSDESATSMETLKDKSVAMQGIGALEFVLYGTGAEALTAEKEGYRCRYGAAIAANLQRLGGELATEWDKPDGIQAAWKTPGPNNPIYRDEAEAAKELLGVLVHAAETVRDQRIESFYKGDAAKALPHQAIYWRSGNTFRSITANIEGIRDLMDQSGMADLLAEDNRSVVSSTDFVAHSLARVSGDIEPDVAKALETPEQVAKLDFLLLNSRDLILRLNNDLGGGIGLAAGFSFSDGD</sequence>
<dbReference type="InterPro" id="IPR034984">
    <property type="entry name" value="Imelysin-like_IPPA"/>
</dbReference>
<gene>
    <name evidence="5" type="ORF">DMY87_05675</name>
</gene>
<feature type="signal peptide" evidence="3">
    <location>
        <begin position="1"/>
        <end position="25"/>
    </location>
</feature>
<feature type="domain" description="Imelysin-like" evidence="4">
    <location>
        <begin position="52"/>
        <end position="339"/>
    </location>
</feature>
<dbReference type="CDD" id="cd14659">
    <property type="entry name" value="Imelysin-like_IPPA"/>
    <property type="match status" value="1"/>
</dbReference>
<name>A0ABX5NXG4_9HYPH</name>
<proteinExistence type="predicted"/>
<dbReference type="EMBL" id="QJRY01000001">
    <property type="protein sequence ID" value="PYB77829.1"/>
    <property type="molecule type" value="Genomic_DNA"/>
</dbReference>
<comment type="subcellular location">
    <subcellularLocation>
        <location evidence="1">Cell envelope</location>
    </subcellularLocation>
</comment>
<evidence type="ECO:0000313" key="5">
    <source>
        <dbReference type="EMBL" id="PYB77829.1"/>
    </source>
</evidence>
<dbReference type="RefSeq" id="WP_110790254.1">
    <property type="nucleotide sequence ID" value="NZ_QJRY01000001.1"/>
</dbReference>
<dbReference type="InterPro" id="IPR038352">
    <property type="entry name" value="Imelysin_sf"/>
</dbReference>
<organism evidence="5 6">
    <name type="scientific">Rhizobium wuzhouense</name>
    <dbReference type="NCBI Taxonomy" id="1986026"/>
    <lineage>
        <taxon>Bacteria</taxon>
        <taxon>Pseudomonadati</taxon>
        <taxon>Pseudomonadota</taxon>
        <taxon>Alphaproteobacteria</taxon>
        <taxon>Hyphomicrobiales</taxon>
        <taxon>Rhizobiaceae</taxon>
        <taxon>Rhizobium/Agrobacterium group</taxon>
        <taxon>Rhizobium</taxon>
    </lineage>
</organism>
<accession>A0ABX5NXG4</accession>
<keyword evidence="6" id="KW-1185">Reference proteome</keyword>
<dbReference type="Proteomes" id="UP000247536">
    <property type="component" value="Unassembled WGS sequence"/>
</dbReference>
<dbReference type="Gene3D" id="1.20.1420.20">
    <property type="entry name" value="M75 peptidase, HXXE motif"/>
    <property type="match status" value="1"/>
</dbReference>
<evidence type="ECO:0000256" key="2">
    <source>
        <dbReference type="ARBA" id="ARBA00022729"/>
    </source>
</evidence>
<reference evidence="5 6" key="1">
    <citation type="submission" date="2018-06" db="EMBL/GenBank/DDBJ databases">
        <title>Rhizobium wuzhouense sp. nov., isolated from roots of Oryza officinalis.</title>
        <authorList>
            <person name="Yuan T."/>
        </authorList>
    </citation>
    <scope>NUCLEOTIDE SEQUENCE [LARGE SCALE GENOMIC DNA]</scope>
    <source>
        <strain evidence="5 6">W44</strain>
    </source>
</reference>
<keyword evidence="2 3" id="KW-0732">Signal</keyword>
<comment type="caution">
    <text evidence="5">The sequence shown here is derived from an EMBL/GenBank/DDBJ whole genome shotgun (WGS) entry which is preliminary data.</text>
</comment>
<evidence type="ECO:0000256" key="1">
    <source>
        <dbReference type="ARBA" id="ARBA00004196"/>
    </source>
</evidence>